<dbReference type="Proteomes" id="UP000029223">
    <property type="component" value="Unassembled WGS sequence"/>
</dbReference>
<proteinExistence type="predicted"/>
<protein>
    <submittedName>
        <fullName evidence="2">T1SS secreted agglutinin RTX</fullName>
    </submittedName>
</protein>
<dbReference type="Pfam" id="PF17892">
    <property type="entry name" value="Cadherin_5"/>
    <property type="match status" value="4"/>
</dbReference>
<evidence type="ECO:0000313" key="2">
    <source>
        <dbReference type="EMBL" id="GAL30668.1"/>
    </source>
</evidence>
<evidence type="ECO:0000259" key="1">
    <source>
        <dbReference type="Pfam" id="PF17892"/>
    </source>
</evidence>
<feature type="domain" description="Cadherin-like" evidence="1">
    <location>
        <begin position="1"/>
        <end position="67"/>
    </location>
</feature>
<feature type="domain" description="Cadherin-like" evidence="1">
    <location>
        <begin position="70"/>
        <end position="163"/>
    </location>
</feature>
<comment type="caution">
    <text evidence="2">The sequence shown here is derived from an EMBL/GenBank/DDBJ whole genome shotgun (WGS) entry which is preliminary data.</text>
</comment>
<reference evidence="3" key="1">
    <citation type="submission" date="2014-09" db="EMBL/GenBank/DDBJ databases">
        <title>Vibrio variabilis JCM 19239. (C206) whole genome shotgun sequence.</title>
        <authorList>
            <person name="Sawabe T."/>
            <person name="Meirelles P."/>
            <person name="Nakanishi M."/>
            <person name="Sayaka M."/>
            <person name="Hattori M."/>
            <person name="Ohkuma M."/>
        </authorList>
    </citation>
    <scope>NUCLEOTIDE SEQUENCE [LARGE SCALE GENOMIC DNA]</scope>
    <source>
        <strain evidence="3">JCM 19239</strain>
    </source>
</reference>
<feature type="domain" description="Cadherin-like" evidence="1">
    <location>
        <begin position="166"/>
        <end position="258"/>
    </location>
</feature>
<evidence type="ECO:0000313" key="3">
    <source>
        <dbReference type="Proteomes" id="UP000029223"/>
    </source>
</evidence>
<gene>
    <name evidence="2" type="ORF">JCM19239_4753</name>
</gene>
<name>A0ABQ0JPI2_9VIBR</name>
<sequence>MAGASDIDGDDLSVADVSYTGTDGVFTDNGDGTYTFSPNENFNGEVDLSFSVSDGTTTTEANIDVTVESVNDIPVAGSTSYSVSEDGVITISDDQLLANSSDVEGEVAVDNVSYSGSDGIFTDNGDGTYSFAPNENFNGDVSLNVVVVDEDGASVSTSAGIEVIAVNDAPVSGDLAYSIDEDGSITLSQEQLLSQASDVDGDDLTAENLSAGANATVTENEDGSFTITPDANFNGSIDLSFDISDGTETISAGVDLTVDPVNDLPTTSDTSARVDEDHSITITQEQLLANAADIDGDDLTASDLTAENATIADNGDGTFTITPDENFNGHIDVGYSISDGDTPIAANLV</sequence>
<accession>A0ABQ0JPI2</accession>
<keyword evidence="3" id="KW-1185">Reference proteome</keyword>
<organism evidence="2 3">
    <name type="scientific">Vibrio variabilis</name>
    <dbReference type="NCBI Taxonomy" id="990271"/>
    <lineage>
        <taxon>Bacteria</taxon>
        <taxon>Pseudomonadati</taxon>
        <taxon>Pseudomonadota</taxon>
        <taxon>Gammaproteobacteria</taxon>
        <taxon>Vibrionales</taxon>
        <taxon>Vibrionaceae</taxon>
        <taxon>Vibrio</taxon>
    </lineage>
</organism>
<dbReference type="NCBIfam" id="NF012211">
    <property type="entry name" value="tand_rpt_95"/>
    <property type="match status" value="4"/>
</dbReference>
<dbReference type="EMBL" id="BBMS01000105">
    <property type="protein sequence ID" value="GAL30668.1"/>
    <property type="molecule type" value="Genomic_DNA"/>
</dbReference>
<feature type="domain" description="Cadherin-like" evidence="1">
    <location>
        <begin position="261"/>
        <end position="343"/>
    </location>
</feature>
<dbReference type="Gene3D" id="2.60.40.2810">
    <property type="match status" value="1"/>
</dbReference>
<dbReference type="InterPro" id="IPR041690">
    <property type="entry name" value="Cadherin_5"/>
</dbReference>